<dbReference type="InterPro" id="IPR036388">
    <property type="entry name" value="WH-like_DNA-bd_sf"/>
</dbReference>
<evidence type="ECO:0000259" key="2">
    <source>
        <dbReference type="Pfam" id="PF25213"/>
    </source>
</evidence>
<evidence type="ECO:0000313" key="4">
    <source>
        <dbReference type="Proteomes" id="UP000281431"/>
    </source>
</evidence>
<sequence>MDTTLDDIEFLVSSDHRVGVLESLTDGPRDRNDLRTETGASSPTLSRILTDFQDRYWIERSEKTYQLTDLGEFVADQFEEFRDSMTYQRQLREVWPWLPHEIDGFSVDSFADVVVSQPGPGYPYKPIERLTELITTTKTMRGFGMALLKSGNLEPFFDQIRSGLECNYIYPTTVLEELILWDEETVVEMAARPNYTVLLHDELPLDDRCGICLFDDRVSICCYDPTTGTLQSLVDTGSDEMRTWAESYYERFRDEARPLDDTVDLRSDESLH</sequence>
<dbReference type="Pfam" id="PF08350">
    <property type="entry name" value="FilR1_middle"/>
    <property type="match status" value="1"/>
</dbReference>
<evidence type="ECO:0000313" key="3">
    <source>
        <dbReference type="EMBL" id="RQH03436.1"/>
    </source>
</evidence>
<keyword evidence="4" id="KW-1185">Reference proteome</keyword>
<dbReference type="Pfam" id="PF25213">
    <property type="entry name" value="HVO_A0261_N"/>
    <property type="match status" value="1"/>
</dbReference>
<feature type="domain" description="Methanogenesis regulatory protein FilR1 middle" evidence="1">
    <location>
        <begin position="123"/>
        <end position="254"/>
    </location>
</feature>
<evidence type="ECO:0000259" key="1">
    <source>
        <dbReference type="Pfam" id="PF08350"/>
    </source>
</evidence>
<dbReference type="Gene3D" id="1.10.10.10">
    <property type="entry name" value="Winged helix-like DNA-binding domain superfamily/Winged helix DNA-binding domain"/>
    <property type="match status" value="1"/>
</dbReference>
<comment type="caution">
    <text evidence="3">The sequence shown here is derived from an EMBL/GenBank/DDBJ whole genome shotgun (WGS) entry which is preliminary data.</text>
</comment>
<dbReference type="Proteomes" id="UP000281431">
    <property type="component" value="Unassembled WGS sequence"/>
</dbReference>
<organism evidence="3 4">
    <name type="scientific">Natrarchaeobius chitinivorans</name>
    <dbReference type="NCBI Taxonomy" id="1679083"/>
    <lineage>
        <taxon>Archaea</taxon>
        <taxon>Methanobacteriati</taxon>
        <taxon>Methanobacteriota</taxon>
        <taxon>Stenosarchaea group</taxon>
        <taxon>Halobacteria</taxon>
        <taxon>Halobacteriales</taxon>
        <taxon>Natrialbaceae</taxon>
        <taxon>Natrarchaeobius</taxon>
    </lineage>
</organism>
<dbReference type="InterPro" id="IPR057527">
    <property type="entry name" value="HVO_A0261-like_N"/>
</dbReference>
<proteinExistence type="predicted"/>
<name>A0A3N6PUH7_NATCH</name>
<dbReference type="InterPro" id="IPR036390">
    <property type="entry name" value="WH_DNA-bd_sf"/>
</dbReference>
<reference evidence="3 4" key="1">
    <citation type="submission" date="2018-10" db="EMBL/GenBank/DDBJ databases">
        <title>Natrarchaeobius chitinivorans gen. nov., sp. nov., and Natrarchaeobius haloalkaliphilus sp. nov., alkaliphilic, chitin-utilizing haloarchaea from hypersaline alkaline lakes.</title>
        <authorList>
            <person name="Sorokin D.Y."/>
            <person name="Elcheninov A.G."/>
            <person name="Kostrikina N.A."/>
            <person name="Bale N.J."/>
            <person name="Sinninghe Damste J.S."/>
            <person name="Khijniak T.V."/>
            <person name="Kublanov I.V."/>
            <person name="Toshchakov S.V."/>
        </authorList>
    </citation>
    <scope>NUCLEOTIDE SEQUENCE [LARGE SCALE GENOMIC DNA]</scope>
    <source>
        <strain evidence="3 4">AArcht7</strain>
    </source>
</reference>
<gene>
    <name evidence="3" type="ORF">EA472_02445</name>
</gene>
<dbReference type="InterPro" id="IPR013561">
    <property type="entry name" value="FilR1_middle_dom"/>
</dbReference>
<dbReference type="AlphaFoldDB" id="A0A3N6PUH7"/>
<protein>
    <submittedName>
        <fullName evidence="3">Transcriptional regulator</fullName>
    </submittedName>
</protein>
<dbReference type="EMBL" id="REFZ01000001">
    <property type="protein sequence ID" value="RQH03436.1"/>
    <property type="molecule type" value="Genomic_DNA"/>
</dbReference>
<accession>A0A3N6PUH7</accession>
<dbReference type="SUPFAM" id="SSF46785">
    <property type="entry name" value="Winged helix' DNA-binding domain"/>
    <property type="match status" value="1"/>
</dbReference>
<feature type="domain" description="HVO-A0261-like N-terminal" evidence="2">
    <location>
        <begin position="6"/>
        <end position="89"/>
    </location>
</feature>
<dbReference type="OrthoDB" id="330490at2157"/>